<evidence type="ECO:0000313" key="1">
    <source>
        <dbReference type="EMBL" id="KAK7273102.1"/>
    </source>
</evidence>
<reference evidence="1 2" key="1">
    <citation type="submission" date="2024-01" db="EMBL/GenBank/DDBJ databases">
        <title>The genomes of 5 underutilized Papilionoideae crops provide insights into root nodulation and disease resistanc.</title>
        <authorList>
            <person name="Yuan L."/>
        </authorList>
    </citation>
    <scope>NUCLEOTIDE SEQUENCE [LARGE SCALE GENOMIC DNA]</scope>
    <source>
        <strain evidence="1">ZHUSHIDOU_FW_LH</strain>
        <tissue evidence="1">Leaf</tissue>
    </source>
</reference>
<proteinExistence type="predicted"/>
<dbReference type="EMBL" id="JAYWIO010000003">
    <property type="protein sequence ID" value="KAK7273102.1"/>
    <property type="molecule type" value="Genomic_DNA"/>
</dbReference>
<name>A0AAN9FAT0_CROPI</name>
<organism evidence="1 2">
    <name type="scientific">Crotalaria pallida</name>
    <name type="common">Smooth rattlebox</name>
    <name type="synonym">Crotalaria striata</name>
    <dbReference type="NCBI Taxonomy" id="3830"/>
    <lineage>
        <taxon>Eukaryota</taxon>
        <taxon>Viridiplantae</taxon>
        <taxon>Streptophyta</taxon>
        <taxon>Embryophyta</taxon>
        <taxon>Tracheophyta</taxon>
        <taxon>Spermatophyta</taxon>
        <taxon>Magnoliopsida</taxon>
        <taxon>eudicotyledons</taxon>
        <taxon>Gunneridae</taxon>
        <taxon>Pentapetalae</taxon>
        <taxon>rosids</taxon>
        <taxon>fabids</taxon>
        <taxon>Fabales</taxon>
        <taxon>Fabaceae</taxon>
        <taxon>Papilionoideae</taxon>
        <taxon>50 kb inversion clade</taxon>
        <taxon>genistoids sensu lato</taxon>
        <taxon>core genistoids</taxon>
        <taxon>Crotalarieae</taxon>
        <taxon>Crotalaria</taxon>
    </lineage>
</organism>
<accession>A0AAN9FAT0</accession>
<sequence>MHTLGVMLIYPSMVCYTFWERGAHSGSVAYLSKYGLALRSGNECQCSGNTTVYWMDVQDGLLEASVITPMPLLGVDRESSLHKNQLREMSFRCMQNIESVDWEPVVQISRLRPDGLIYKEYYKARDRITNAHQMRSAHAGARLSAPRRAGVVIGRDRTGLVLGTPRREALASIRPRSFSQTRSNTDADIDIEPQSRRSLDPVTIMRSKMAGGIEVELTWNAAEQDFHSTTWNVLLIGRASASNSYVFGLKLSPSKFSDLAINGSQYWENNPILIPMLFDNIGTSSSLPLDTPHW</sequence>
<dbReference type="AlphaFoldDB" id="A0AAN9FAT0"/>
<evidence type="ECO:0000313" key="2">
    <source>
        <dbReference type="Proteomes" id="UP001372338"/>
    </source>
</evidence>
<protein>
    <submittedName>
        <fullName evidence="1">Uncharacterized protein</fullName>
    </submittedName>
</protein>
<keyword evidence="2" id="KW-1185">Reference proteome</keyword>
<gene>
    <name evidence="1" type="ORF">RIF29_14148</name>
</gene>
<comment type="caution">
    <text evidence="1">The sequence shown here is derived from an EMBL/GenBank/DDBJ whole genome shotgun (WGS) entry which is preliminary data.</text>
</comment>
<dbReference type="Proteomes" id="UP001372338">
    <property type="component" value="Unassembled WGS sequence"/>
</dbReference>